<comment type="caution">
    <text evidence="9">The sequence shown here is derived from an EMBL/GenBank/DDBJ whole genome shotgun (WGS) entry which is preliminary data.</text>
</comment>
<dbReference type="GO" id="GO:0008180">
    <property type="term" value="C:COP9 signalosome"/>
    <property type="evidence" value="ECO:0007669"/>
    <property type="project" value="UniProtKB-KW"/>
</dbReference>
<evidence type="ECO:0000256" key="2">
    <source>
        <dbReference type="ARBA" id="ARBA00004496"/>
    </source>
</evidence>
<dbReference type="PANTHER" id="PTHR14145">
    <property type="entry name" value="26S PROTESOME SUBUNIT 6"/>
    <property type="match status" value="1"/>
</dbReference>
<keyword evidence="10" id="KW-1185">Reference proteome</keyword>
<dbReference type="InterPro" id="IPR019585">
    <property type="entry name" value="Rpn7/CSN1"/>
</dbReference>
<protein>
    <submittedName>
        <fullName evidence="9">COP9 signalosome complex subunit 1</fullName>
    </submittedName>
</protein>
<evidence type="ECO:0000313" key="10">
    <source>
        <dbReference type="Proteomes" id="UP001174909"/>
    </source>
</evidence>
<reference evidence="9" key="1">
    <citation type="submission" date="2023-03" db="EMBL/GenBank/DDBJ databases">
        <authorList>
            <person name="Steffen K."/>
            <person name="Cardenas P."/>
        </authorList>
    </citation>
    <scope>NUCLEOTIDE SEQUENCE</scope>
</reference>
<dbReference type="PANTHER" id="PTHR14145:SF2">
    <property type="entry name" value="COP9 SIGNALOSOME COMPLEX SUBUNIT 1"/>
    <property type="match status" value="1"/>
</dbReference>
<keyword evidence="5" id="KW-0736">Signalosome</keyword>
<feature type="region of interest" description="Disordered" evidence="7">
    <location>
        <begin position="498"/>
        <end position="523"/>
    </location>
</feature>
<dbReference type="InterPro" id="IPR036390">
    <property type="entry name" value="WH_DNA-bd_sf"/>
</dbReference>
<sequence length="523" mass="59249">MPLPRDVQQVHYGTMDSVEPMQVDDPESGGAAPPSDFTVEPPNFDLEGYANGYEGLAKVRRLMFVAKHCPSLQLDALRRALRTIELTHNMALYTEVRRRLFQATGDAKYSLDQEECTTFILGTNKKAAITLERLDADLKNYRHNSIKESIRRGYDALGDHHLDCGDINNALKMYTRARDHCTSNKHVVQLCLNIIKVSVHLRNWQQVLNYYNKAEATMTVSPQPGIPAPAPTNTEVCCRLKCSAGLAELENRKYKNAARLFLQAQFDDCKCPDLLSPTRWPCMEHCVPWPPSTAKTSTPESLPAAAASKRCPPLALFLLRAICSSSPPPRPCFFSSFKQFLELDPQLRDVVMQFHQSSYTSCLRTLEEMRSSLMLDMYLSQHLHTLLTMIRNKALIQYFSPFSSVDLHRMAAAFNTTVPSLEDELTQLILDGQISARIDSNAKVMYARHVDQRSAVFQKVLEVGEAYQLRTKLISLQFLKQALLIRSLLQKYDIKVKDSKEQEETSDSNAPSEAVVKRSRPRF</sequence>
<evidence type="ECO:0000256" key="5">
    <source>
        <dbReference type="ARBA" id="ARBA00022790"/>
    </source>
</evidence>
<keyword evidence="6" id="KW-0539">Nucleus</keyword>
<dbReference type="AlphaFoldDB" id="A0AA35WRS7"/>
<proteinExistence type="inferred from homology"/>
<evidence type="ECO:0000313" key="9">
    <source>
        <dbReference type="EMBL" id="CAI8031403.1"/>
    </source>
</evidence>
<dbReference type="InterPro" id="IPR011990">
    <property type="entry name" value="TPR-like_helical_dom_sf"/>
</dbReference>
<evidence type="ECO:0000259" key="8">
    <source>
        <dbReference type="PROSITE" id="PS50250"/>
    </source>
</evidence>
<gene>
    <name evidence="9" type="ORF">GBAR_LOCUS17828</name>
</gene>
<dbReference type="SUPFAM" id="SSF48452">
    <property type="entry name" value="TPR-like"/>
    <property type="match status" value="1"/>
</dbReference>
<dbReference type="Proteomes" id="UP001174909">
    <property type="component" value="Unassembled WGS sequence"/>
</dbReference>
<accession>A0AA35WRS7</accession>
<feature type="domain" description="PCI" evidence="8">
    <location>
        <begin position="275"/>
        <end position="452"/>
    </location>
</feature>
<dbReference type="Pfam" id="PF01399">
    <property type="entry name" value="PCI"/>
    <property type="match status" value="1"/>
</dbReference>
<evidence type="ECO:0000256" key="3">
    <source>
        <dbReference type="ARBA" id="ARBA00008793"/>
    </source>
</evidence>
<organism evidence="9 10">
    <name type="scientific">Geodia barretti</name>
    <name type="common">Barrett's horny sponge</name>
    <dbReference type="NCBI Taxonomy" id="519541"/>
    <lineage>
        <taxon>Eukaryota</taxon>
        <taxon>Metazoa</taxon>
        <taxon>Porifera</taxon>
        <taxon>Demospongiae</taxon>
        <taxon>Heteroscleromorpha</taxon>
        <taxon>Tetractinellida</taxon>
        <taxon>Astrophorina</taxon>
        <taxon>Geodiidae</taxon>
        <taxon>Geodia</taxon>
    </lineage>
</organism>
<dbReference type="EMBL" id="CASHTH010002534">
    <property type="protein sequence ID" value="CAI8031403.1"/>
    <property type="molecule type" value="Genomic_DNA"/>
</dbReference>
<name>A0AA35WRS7_GEOBA</name>
<feature type="region of interest" description="Disordered" evidence="7">
    <location>
        <begin position="14"/>
        <end position="37"/>
    </location>
</feature>
<evidence type="ECO:0000256" key="7">
    <source>
        <dbReference type="SAM" id="MobiDB-lite"/>
    </source>
</evidence>
<dbReference type="InterPro" id="IPR000717">
    <property type="entry name" value="PCI_dom"/>
</dbReference>
<evidence type="ECO:0000256" key="6">
    <source>
        <dbReference type="ARBA" id="ARBA00023242"/>
    </source>
</evidence>
<dbReference type="GO" id="GO:0005737">
    <property type="term" value="C:cytoplasm"/>
    <property type="evidence" value="ECO:0007669"/>
    <property type="project" value="UniProtKB-SubCell"/>
</dbReference>
<dbReference type="PROSITE" id="PS50250">
    <property type="entry name" value="PCI"/>
    <property type="match status" value="1"/>
</dbReference>
<dbReference type="Pfam" id="PF10602">
    <property type="entry name" value="RPN7"/>
    <property type="match status" value="1"/>
</dbReference>
<dbReference type="InterPro" id="IPR045135">
    <property type="entry name" value="Rpn7_N"/>
</dbReference>
<comment type="similarity">
    <text evidence="3">Belongs to the CSN1 family.</text>
</comment>
<dbReference type="Gene3D" id="1.25.40.570">
    <property type="match status" value="2"/>
</dbReference>
<keyword evidence="4" id="KW-0963">Cytoplasm</keyword>
<dbReference type="SMART" id="SM00088">
    <property type="entry name" value="PINT"/>
    <property type="match status" value="1"/>
</dbReference>
<comment type="subcellular location">
    <subcellularLocation>
        <location evidence="2">Cytoplasm</location>
    </subcellularLocation>
    <subcellularLocation>
        <location evidence="1">Nucleus</location>
    </subcellularLocation>
</comment>
<evidence type="ECO:0000256" key="1">
    <source>
        <dbReference type="ARBA" id="ARBA00004123"/>
    </source>
</evidence>
<evidence type="ECO:0000256" key="4">
    <source>
        <dbReference type="ARBA" id="ARBA00022490"/>
    </source>
</evidence>
<dbReference type="SUPFAM" id="SSF46785">
    <property type="entry name" value="Winged helix' DNA-binding domain"/>
    <property type="match status" value="1"/>
</dbReference>